<evidence type="ECO:0000313" key="4">
    <source>
        <dbReference type="Proteomes" id="UP001499979"/>
    </source>
</evidence>
<dbReference type="Pfam" id="PF09851">
    <property type="entry name" value="SHOCT"/>
    <property type="match status" value="1"/>
</dbReference>
<reference evidence="4" key="1">
    <citation type="journal article" date="2019" name="Int. J. Syst. Evol. Microbiol.">
        <title>The Global Catalogue of Microorganisms (GCM) 10K type strain sequencing project: providing services to taxonomists for standard genome sequencing and annotation.</title>
        <authorList>
            <consortium name="The Broad Institute Genomics Platform"/>
            <consortium name="The Broad Institute Genome Sequencing Center for Infectious Disease"/>
            <person name="Wu L."/>
            <person name="Ma J."/>
        </authorList>
    </citation>
    <scope>NUCLEOTIDE SEQUENCE [LARGE SCALE GENOMIC DNA]</scope>
    <source>
        <strain evidence="4">JCM 11813</strain>
    </source>
</reference>
<dbReference type="Proteomes" id="UP001499979">
    <property type="component" value="Unassembled WGS sequence"/>
</dbReference>
<sequence length="82" mass="9235">MMGWYGDGVGWGGWLVMSLSMIAFWALVVFAVVAIFRTGREDGSGRPGRRDPLEILDERFARGEIDETEYRARADVLRTSAH</sequence>
<evidence type="ECO:0000256" key="1">
    <source>
        <dbReference type="SAM" id="Phobius"/>
    </source>
</evidence>
<evidence type="ECO:0000313" key="3">
    <source>
        <dbReference type="EMBL" id="GAA1157475.1"/>
    </source>
</evidence>
<feature type="domain" description="SHOCT" evidence="2">
    <location>
        <begin position="51"/>
        <end position="77"/>
    </location>
</feature>
<keyword evidence="4" id="KW-1185">Reference proteome</keyword>
<dbReference type="EMBL" id="BAAAJE010000023">
    <property type="protein sequence ID" value="GAA1157475.1"/>
    <property type="molecule type" value="Genomic_DNA"/>
</dbReference>
<dbReference type="InterPro" id="IPR018649">
    <property type="entry name" value="SHOCT"/>
</dbReference>
<organism evidence="3 4">
    <name type="scientific">Nocardioides aquiterrae</name>
    <dbReference type="NCBI Taxonomy" id="203799"/>
    <lineage>
        <taxon>Bacteria</taxon>
        <taxon>Bacillati</taxon>
        <taxon>Actinomycetota</taxon>
        <taxon>Actinomycetes</taxon>
        <taxon>Propionibacteriales</taxon>
        <taxon>Nocardioidaceae</taxon>
        <taxon>Nocardioides</taxon>
    </lineage>
</organism>
<protein>
    <recommendedName>
        <fullName evidence="2">SHOCT domain-containing protein</fullName>
    </recommendedName>
</protein>
<keyword evidence="1" id="KW-0472">Membrane</keyword>
<gene>
    <name evidence="3" type="ORF">GCM10009606_39320</name>
</gene>
<keyword evidence="1" id="KW-1133">Transmembrane helix</keyword>
<proteinExistence type="predicted"/>
<comment type="caution">
    <text evidence="3">The sequence shown here is derived from an EMBL/GenBank/DDBJ whole genome shotgun (WGS) entry which is preliminary data.</text>
</comment>
<name>A0ABP4F8P6_9ACTN</name>
<accession>A0ABP4F8P6</accession>
<feature type="transmembrane region" description="Helical" evidence="1">
    <location>
        <begin position="12"/>
        <end position="36"/>
    </location>
</feature>
<dbReference type="RefSeq" id="WP_343909376.1">
    <property type="nucleotide sequence ID" value="NZ_BAAAJE010000023.1"/>
</dbReference>
<evidence type="ECO:0000259" key="2">
    <source>
        <dbReference type="Pfam" id="PF09851"/>
    </source>
</evidence>
<keyword evidence="1" id="KW-0812">Transmembrane</keyword>